<dbReference type="CDD" id="cd11364">
    <property type="entry name" value="RNase_PH_PNPase_2"/>
    <property type="match status" value="1"/>
</dbReference>
<reference evidence="8" key="1">
    <citation type="submission" date="2017-09" db="EMBL/GenBank/DDBJ databases">
        <title>Contemporary evolution of a Lepidopteran species, Heliothis virescens, in response to modern agricultural practices.</title>
        <authorList>
            <person name="Fritz M.L."/>
            <person name="Deyonke A.M."/>
            <person name="Papanicolaou A."/>
            <person name="Micinski S."/>
            <person name="Westbrook J."/>
            <person name="Gould F."/>
        </authorList>
    </citation>
    <scope>NUCLEOTIDE SEQUENCE [LARGE SCALE GENOMIC DNA]</scope>
    <source>
        <strain evidence="8">HvINT-</strain>
        <tissue evidence="8">Whole body</tissue>
    </source>
</reference>
<dbReference type="InterPro" id="IPR036612">
    <property type="entry name" value="KH_dom_type_1_sf"/>
</dbReference>
<dbReference type="SUPFAM" id="SSF54211">
    <property type="entry name" value="Ribosomal protein S5 domain 2-like"/>
    <property type="match status" value="3"/>
</dbReference>
<dbReference type="SUPFAM" id="SSF55666">
    <property type="entry name" value="Ribonuclease PH domain 2-like"/>
    <property type="match status" value="2"/>
</dbReference>
<evidence type="ECO:0000256" key="1">
    <source>
        <dbReference type="ARBA" id="ARBA00007404"/>
    </source>
</evidence>
<dbReference type="EMBL" id="NWSH01000577">
    <property type="protein sequence ID" value="PCG75542.1"/>
    <property type="molecule type" value="Genomic_DNA"/>
</dbReference>
<organism evidence="8">
    <name type="scientific">Heliothis virescens</name>
    <name type="common">Tobacco budworm moth</name>
    <dbReference type="NCBI Taxonomy" id="7102"/>
    <lineage>
        <taxon>Eukaryota</taxon>
        <taxon>Metazoa</taxon>
        <taxon>Ecdysozoa</taxon>
        <taxon>Arthropoda</taxon>
        <taxon>Hexapoda</taxon>
        <taxon>Insecta</taxon>
        <taxon>Pterygota</taxon>
        <taxon>Neoptera</taxon>
        <taxon>Endopterygota</taxon>
        <taxon>Lepidoptera</taxon>
        <taxon>Glossata</taxon>
        <taxon>Ditrysia</taxon>
        <taxon>Noctuoidea</taxon>
        <taxon>Noctuidae</taxon>
        <taxon>Heliothinae</taxon>
        <taxon>Heliothis</taxon>
    </lineage>
</organism>
<dbReference type="GO" id="GO:0004654">
    <property type="term" value="F:polyribonucleotide nucleotidyltransferase activity"/>
    <property type="evidence" value="ECO:0007669"/>
    <property type="project" value="UniProtKB-EC"/>
</dbReference>
<dbReference type="InterPro" id="IPR012340">
    <property type="entry name" value="NA-bd_OB-fold"/>
</dbReference>
<dbReference type="InterPro" id="IPR015848">
    <property type="entry name" value="PNPase_PH_RNA-bd_bac/org-type"/>
</dbReference>
<dbReference type="SUPFAM" id="SSF50249">
    <property type="entry name" value="Nucleic acid-binding proteins"/>
    <property type="match status" value="1"/>
</dbReference>
<dbReference type="PANTHER" id="PTHR11252">
    <property type="entry name" value="POLYRIBONUCLEOTIDE NUCLEOTIDYLTRANSFERASE"/>
    <property type="match status" value="1"/>
</dbReference>
<dbReference type="GO" id="GO:0005829">
    <property type="term" value="C:cytosol"/>
    <property type="evidence" value="ECO:0007669"/>
    <property type="project" value="TreeGrafter"/>
</dbReference>
<dbReference type="CDD" id="cd11363">
    <property type="entry name" value="RNase_PH_PNPase_1"/>
    <property type="match status" value="1"/>
</dbReference>
<evidence type="ECO:0000256" key="4">
    <source>
        <dbReference type="ARBA" id="ARBA00022695"/>
    </source>
</evidence>
<dbReference type="Gene3D" id="2.40.50.140">
    <property type="entry name" value="Nucleic acid-binding proteins"/>
    <property type="match status" value="1"/>
</dbReference>
<accession>A0A2A4JVY3</accession>
<dbReference type="PROSITE" id="PS50126">
    <property type="entry name" value="S1"/>
    <property type="match status" value="1"/>
</dbReference>
<dbReference type="PROSITE" id="PS50084">
    <property type="entry name" value="KH_TYPE_1"/>
    <property type="match status" value="1"/>
</dbReference>
<dbReference type="Pfam" id="PF01138">
    <property type="entry name" value="RNase_PH"/>
    <property type="match status" value="3"/>
</dbReference>
<dbReference type="Gene3D" id="1.10.10.400">
    <property type="entry name" value="Polyribonucleotide nucleotidyltransferase, RNA-binding domain"/>
    <property type="match status" value="1"/>
</dbReference>
<comment type="similarity">
    <text evidence="1">Belongs to the polyribonucleotide nucleotidyltransferase family.</text>
</comment>
<dbReference type="GO" id="GO:0003723">
    <property type="term" value="F:RNA binding"/>
    <property type="evidence" value="ECO:0007669"/>
    <property type="project" value="UniProtKB-UniRule"/>
</dbReference>
<dbReference type="PANTHER" id="PTHR11252:SF0">
    <property type="entry name" value="POLYRIBONUCLEOTIDE NUCLEOTIDYLTRANSFERASE 1, MITOCHONDRIAL"/>
    <property type="match status" value="1"/>
</dbReference>
<dbReference type="EC" id="2.7.7.8" evidence="2"/>
<keyword evidence="4" id="KW-0548">Nucleotidyltransferase</keyword>
<keyword evidence="5 6" id="KW-0694">RNA-binding</keyword>
<dbReference type="InterPro" id="IPR012162">
    <property type="entry name" value="PNPase"/>
</dbReference>
<evidence type="ECO:0000259" key="7">
    <source>
        <dbReference type="PROSITE" id="PS50126"/>
    </source>
</evidence>
<dbReference type="InterPro" id="IPR001247">
    <property type="entry name" value="ExoRNase_PH_dom1"/>
</dbReference>
<dbReference type="FunFam" id="3.30.230.70:FF:000001">
    <property type="entry name" value="Polyribonucleotide nucleotidyltransferase"/>
    <property type="match status" value="1"/>
</dbReference>
<dbReference type="InterPro" id="IPR036345">
    <property type="entry name" value="ExoRNase_PH_dom2_sf"/>
</dbReference>
<protein>
    <recommendedName>
        <fullName evidence="2">polyribonucleotide nucleotidyltransferase</fullName>
        <ecNumber evidence="2">2.7.7.8</ecNumber>
    </recommendedName>
</protein>
<evidence type="ECO:0000256" key="6">
    <source>
        <dbReference type="PROSITE-ProRule" id="PRU00117"/>
    </source>
</evidence>
<dbReference type="InterPro" id="IPR027408">
    <property type="entry name" value="PNPase/RNase_PH_dom_sf"/>
</dbReference>
<dbReference type="InterPro" id="IPR015847">
    <property type="entry name" value="ExoRNase_PH_dom2"/>
</dbReference>
<evidence type="ECO:0000313" key="8">
    <source>
        <dbReference type="EMBL" id="PCG75542.1"/>
    </source>
</evidence>
<name>A0A2A4JVY3_HELVI</name>
<dbReference type="STRING" id="7102.A0A2A4JVY3"/>
<dbReference type="GO" id="GO:0000958">
    <property type="term" value="P:mitochondrial mRNA catabolic process"/>
    <property type="evidence" value="ECO:0007669"/>
    <property type="project" value="TreeGrafter"/>
</dbReference>
<dbReference type="GO" id="GO:0000175">
    <property type="term" value="F:3'-5'-RNA exonuclease activity"/>
    <property type="evidence" value="ECO:0007669"/>
    <property type="project" value="TreeGrafter"/>
</dbReference>
<keyword evidence="3" id="KW-0808">Transferase</keyword>
<evidence type="ECO:0000256" key="2">
    <source>
        <dbReference type="ARBA" id="ARBA00012416"/>
    </source>
</evidence>
<dbReference type="SUPFAM" id="SSF54791">
    <property type="entry name" value="Eukaryotic type KH-domain (KH-domain type I)"/>
    <property type="match status" value="1"/>
</dbReference>
<dbReference type="FunFam" id="3.30.1370.10:FF:000001">
    <property type="entry name" value="Polyribonucleotide nucleotidyltransferase"/>
    <property type="match status" value="1"/>
</dbReference>
<evidence type="ECO:0000256" key="5">
    <source>
        <dbReference type="ARBA" id="ARBA00022884"/>
    </source>
</evidence>
<dbReference type="CDD" id="cd09033">
    <property type="entry name" value="KH-I_PNPT1"/>
    <property type="match status" value="1"/>
</dbReference>
<dbReference type="InterPro" id="IPR020568">
    <property type="entry name" value="Ribosomal_Su5_D2-typ_SF"/>
</dbReference>
<dbReference type="Pfam" id="PF03725">
    <property type="entry name" value="RNase_PH_C"/>
    <property type="match status" value="1"/>
</dbReference>
<dbReference type="Gene3D" id="3.30.1370.10">
    <property type="entry name" value="K Homology domain, type 1"/>
    <property type="match status" value="1"/>
</dbReference>
<feature type="domain" description="S1 motif" evidence="7">
    <location>
        <begin position="761"/>
        <end position="832"/>
    </location>
</feature>
<dbReference type="AlphaFoldDB" id="A0A2A4JVY3"/>
<evidence type="ECO:0000256" key="3">
    <source>
        <dbReference type="ARBA" id="ARBA00022679"/>
    </source>
</evidence>
<dbReference type="GO" id="GO:0000965">
    <property type="term" value="P:mitochondrial RNA 3'-end processing"/>
    <property type="evidence" value="ECO:0007669"/>
    <property type="project" value="TreeGrafter"/>
</dbReference>
<comment type="caution">
    <text evidence="8">The sequence shown here is derived from an EMBL/GenBank/DDBJ whole genome shotgun (WGS) entry which is preliminary data.</text>
</comment>
<dbReference type="Gene3D" id="3.30.230.70">
    <property type="entry name" value="GHMP Kinase, N-terminal domain"/>
    <property type="match status" value="3"/>
</dbReference>
<dbReference type="FunFam" id="2.40.50.140:FF:000113">
    <property type="entry name" value="polyribonucleotide nucleotidyltransferase 1, mitochondrial"/>
    <property type="match status" value="1"/>
</dbReference>
<dbReference type="GO" id="GO:0005739">
    <property type="term" value="C:mitochondrion"/>
    <property type="evidence" value="ECO:0007669"/>
    <property type="project" value="TreeGrafter"/>
</dbReference>
<dbReference type="Pfam" id="PF03726">
    <property type="entry name" value="PNPase"/>
    <property type="match status" value="1"/>
</dbReference>
<gene>
    <name evidence="8" type="ORF">B5V51_11461</name>
</gene>
<dbReference type="InterPro" id="IPR003029">
    <property type="entry name" value="S1_domain"/>
</dbReference>
<proteinExistence type="inferred from homology"/>
<sequence length="848" mass="92638">MLSKKRLIISRIANKGRCFRCYATKSDVGTIEIPFSNGTTIKFETGKYARFADAACVAELGNTAILSTVVSKAKQSSATFLPLVVDYRQKAAAAGRIPTNFLRRELGPTEREILTSRLIDRSLRPLFPSDYYFDTQIVCNMLAVDSTNPPETVAINAASAALALSDVPWNGPVGAVRVGQIDNEVIINPTRKDLKDSVLNLVVAATSRNLVVMMEGSAQDILQQDLLKAIKLGTKEAQHIVKGIEKLQKLHGKTKREYESPPGLPQEIVDGVSILSSMKIREILSDYTHDKMSRDNAISDLRQTVLNQLRETEADVTQLQDCFNANLKRIFRDMIFEQEIRCDGRHLDELRPISCQVSLYSPLHGSAVFQRGQTQVLCTVAFDSPDAALKMDTLTMLTSGIKEKSFFLHYEFPSYATGEVGRSSAPGRREAGHGALAERGLLALVPHLPYTVRLTAEVSLYSPLHGSAVFQRGQTQVLCTVAFDSPDAALKMDTLTMLTSGIKEKSFFLHYEFPSYATGEVGRSSAPGRREAGHGALAERGLLALVPHLPYTVRLTAEVLESNGSSSMASVCGGSLALMDAGVALTAPAAGVAIGLVSRPDDTGHVADYRILTDLLGIEDYMGDMDFKIAGSKKGITALQADIKISGLPLKIVMESIQKACDAKSKIIDIMNKCIDKPREGHKENMPVIEEMEVEVHKRAKLLGMGGANLKKLYVETGVQVTPIDDIKYNVFAPSQAAMDEARSRISAWLNTEKTPELEFGAIYKARVVEVKDIGVLVTLYSGMTPALVHNLQLDHRKIQHPSVLGLEVGSEIQVKYFGRDPVSGQVRLSRKVLTSPPPGIVKKLDKS</sequence>